<dbReference type="InterPro" id="IPR006500">
    <property type="entry name" value="Helicase_put_C_phage/plasmid"/>
</dbReference>
<protein>
    <recommendedName>
        <fullName evidence="5">SF3 helicase domain-containing protein</fullName>
    </recommendedName>
</protein>
<dbReference type="InterPro" id="IPR014818">
    <property type="entry name" value="Phage/plasmid_primase_P4_C"/>
</dbReference>
<dbReference type="AlphaFoldDB" id="A0A238K3W3"/>
<organism evidence="6 7">
    <name type="scientific">Maliponia aquimaris</name>
    <dbReference type="NCBI Taxonomy" id="1673631"/>
    <lineage>
        <taxon>Bacteria</taxon>
        <taxon>Pseudomonadati</taxon>
        <taxon>Pseudomonadota</taxon>
        <taxon>Alphaproteobacteria</taxon>
        <taxon>Rhodobacterales</taxon>
        <taxon>Paracoccaceae</taxon>
        <taxon>Maliponia</taxon>
    </lineage>
</organism>
<evidence type="ECO:0000256" key="4">
    <source>
        <dbReference type="SAM" id="MobiDB-lite"/>
    </source>
</evidence>
<evidence type="ECO:0000313" key="6">
    <source>
        <dbReference type="EMBL" id="SMX37443.1"/>
    </source>
</evidence>
<dbReference type="Pfam" id="PF08706">
    <property type="entry name" value="D5_N"/>
    <property type="match status" value="1"/>
</dbReference>
<dbReference type="SMART" id="SM00885">
    <property type="entry name" value="D5_N"/>
    <property type="match status" value="1"/>
</dbReference>
<accession>A0A238K3W3</accession>
<feature type="region of interest" description="Disordered" evidence="4">
    <location>
        <begin position="324"/>
        <end position="356"/>
    </location>
</feature>
<keyword evidence="1" id="KW-0547">Nucleotide-binding</keyword>
<reference evidence="6 7" key="1">
    <citation type="submission" date="2017-05" db="EMBL/GenBank/DDBJ databases">
        <authorList>
            <person name="Song R."/>
            <person name="Chenine A.L."/>
            <person name="Ruprecht R.M."/>
        </authorList>
    </citation>
    <scope>NUCLEOTIDE SEQUENCE [LARGE SCALE GENOMIC DNA]</scope>
    <source>
        <strain evidence="6 7">CECT 8898</strain>
    </source>
</reference>
<proteinExistence type="predicted"/>
<evidence type="ECO:0000313" key="7">
    <source>
        <dbReference type="Proteomes" id="UP000207598"/>
    </source>
</evidence>
<feature type="compositionally biased region" description="Low complexity" evidence="4">
    <location>
        <begin position="343"/>
        <end position="354"/>
    </location>
</feature>
<feature type="domain" description="SF3 helicase" evidence="5">
    <location>
        <begin position="503"/>
        <end position="662"/>
    </location>
</feature>
<dbReference type="GO" id="GO:0005524">
    <property type="term" value="F:ATP binding"/>
    <property type="evidence" value="ECO:0007669"/>
    <property type="project" value="UniProtKB-KW"/>
</dbReference>
<name>A0A238K3W3_9RHOB</name>
<dbReference type="OrthoDB" id="9763644at2"/>
<keyword evidence="2" id="KW-0378">Hydrolase</keyword>
<dbReference type="EMBL" id="FXYF01000003">
    <property type="protein sequence ID" value="SMX37443.1"/>
    <property type="molecule type" value="Genomic_DNA"/>
</dbReference>
<dbReference type="PANTHER" id="PTHR35372">
    <property type="entry name" value="ATP BINDING PROTEIN-RELATED"/>
    <property type="match status" value="1"/>
</dbReference>
<evidence type="ECO:0000256" key="3">
    <source>
        <dbReference type="ARBA" id="ARBA00022840"/>
    </source>
</evidence>
<evidence type="ECO:0000259" key="5">
    <source>
        <dbReference type="PROSITE" id="PS51206"/>
    </source>
</evidence>
<sequence>MTAPFTGPEPDHQHLRDLQIHLTMLFGYCEGFVAVRMLRETGTGDAKPQSRYLPVDSGLYDSLRDLVGPAARDQRGLYVVPCTVRAPGSAKAGDIFETCAIPVDLDKGNVEAKRKHLEHHLGLATEVVTSGGRTPEGQAKLHLYWRLTEACSGAELEKVVEIRQLMIAAVDADASFQKLTQPIRVPGSIHGKNGVRTWVAIETSTGWEYDLDEMLEDARRMPRMPGLPPHIDTGKPWGTGPTVEELQKSRVRAGYEDDLSRYEALSKVIGHWVRLARLGQCSVEEAWAAVVDYNQACIVPPWPSERLKREFDALLGLDQRNHRADWDQRQASDEETGDENKGGAEAARAEPPAGSEDALAGSFVEEFGPQWRYVAPWGKWLHWDGRTWSTDETQSVVHQIRGVVRKETVGLKPRDAQKLATNRTFRAVERIASSDRRIASRPSDWDAHDALLNTPSGVIDLQTGEILPHDPSLLLTQATGASPGGQCPTWMRFIDEITGGDAALAAYLARICGYCLTGDTGEQVFFFFHGAGANGKSVFLQTVSRTLGSYAATAPLDSFMIGRGTSHPTDIAGLRGKRLVTVSETEPGRAWAESRIKTITGGDPIRARFLYQDFFEFVPTFKLIVAGNHRPQLTGVGEAMRRRLHLVPFDITIPPDRRDKQLAHRLETELGGVLSWMIAGYHEWQQKGLDAPQRILEASRSYFADEDLVGQWIDEELDIGEDHTATAKALFASWGAWAEANGTDRGSQKTLGEALRSRGFENGRSRAGWFWRGLAVRSRRQGSDA</sequence>
<dbReference type="Gene3D" id="3.40.50.300">
    <property type="entry name" value="P-loop containing nucleotide triphosphate hydrolases"/>
    <property type="match status" value="1"/>
</dbReference>
<dbReference type="NCBIfam" id="TIGR01613">
    <property type="entry name" value="primase_Cterm"/>
    <property type="match status" value="1"/>
</dbReference>
<dbReference type="InterPro" id="IPR027417">
    <property type="entry name" value="P-loop_NTPase"/>
</dbReference>
<dbReference type="PROSITE" id="PS51206">
    <property type="entry name" value="SF3_HELICASE_1"/>
    <property type="match status" value="1"/>
</dbReference>
<dbReference type="PANTHER" id="PTHR35372:SF2">
    <property type="entry name" value="SF3 HELICASE DOMAIN-CONTAINING PROTEIN"/>
    <property type="match status" value="1"/>
</dbReference>
<dbReference type="RefSeq" id="WP_094020032.1">
    <property type="nucleotide sequence ID" value="NZ_FXYF01000003.1"/>
</dbReference>
<evidence type="ECO:0000256" key="1">
    <source>
        <dbReference type="ARBA" id="ARBA00022741"/>
    </source>
</evidence>
<dbReference type="Proteomes" id="UP000207598">
    <property type="component" value="Unassembled WGS sequence"/>
</dbReference>
<dbReference type="SUPFAM" id="SSF52540">
    <property type="entry name" value="P-loop containing nucleoside triphosphate hydrolases"/>
    <property type="match status" value="1"/>
</dbReference>
<evidence type="ECO:0000256" key="2">
    <source>
        <dbReference type="ARBA" id="ARBA00022801"/>
    </source>
</evidence>
<dbReference type="InterPro" id="IPR051620">
    <property type="entry name" value="ORF904-like_C"/>
</dbReference>
<keyword evidence="7" id="KW-1185">Reference proteome</keyword>
<dbReference type="GO" id="GO:0016787">
    <property type="term" value="F:hydrolase activity"/>
    <property type="evidence" value="ECO:0007669"/>
    <property type="project" value="UniProtKB-KW"/>
</dbReference>
<dbReference type="InterPro" id="IPR045455">
    <property type="entry name" value="NrS-1_pol-like_helicase"/>
</dbReference>
<keyword evidence="3" id="KW-0067">ATP-binding</keyword>
<feature type="compositionally biased region" description="Basic and acidic residues" evidence="4">
    <location>
        <begin position="324"/>
        <end position="342"/>
    </location>
</feature>
<dbReference type="InterPro" id="IPR014015">
    <property type="entry name" value="Helicase_SF3_DNA-vir"/>
</dbReference>
<gene>
    <name evidence="6" type="ORF">MAA8898_01146</name>
</gene>
<dbReference type="Pfam" id="PF19263">
    <property type="entry name" value="DUF5906"/>
    <property type="match status" value="1"/>
</dbReference>